<feature type="domain" description="HTH iclR-type" evidence="4">
    <location>
        <begin position="10"/>
        <end position="71"/>
    </location>
</feature>
<evidence type="ECO:0000259" key="5">
    <source>
        <dbReference type="PROSITE" id="PS51078"/>
    </source>
</evidence>
<protein>
    <submittedName>
        <fullName evidence="6">DNA-binding transcriptional regulator KdgR</fullName>
    </submittedName>
</protein>
<organism evidence="6 7">
    <name type="scientific">Celerinatantimonas yamalensis</name>
    <dbReference type="NCBI Taxonomy" id="559956"/>
    <lineage>
        <taxon>Bacteria</taxon>
        <taxon>Pseudomonadati</taxon>
        <taxon>Pseudomonadota</taxon>
        <taxon>Gammaproteobacteria</taxon>
        <taxon>Celerinatantimonadaceae</taxon>
        <taxon>Celerinatantimonas</taxon>
    </lineage>
</organism>
<evidence type="ECO:0000256" key="3">
    <source>
        <dbReference type="ARBA" id="ARBA00023163"/>
    </source>
</evidence>
<dbReference type="Pfam" id="PF01614">
    <property type="entry name" value="IclR_C"/>
    <property type="match status" value="1"/>
</dbReference>
<dbReference type="InterPro" id="IPR036388">
    <property type="entry name" value="WH-like_DNA-bd_sf"/>
</dbReference>
<dbReference type="NCBIfam" id="NF011671">
    <property type="entry name" value="PRK15090.1"/>
    <property type="match status" value="1"/>
</dbReference>
<keyword evidence="7" id="KW-1185">Reference proteome</keyword>
<dbReference type="RefSeq" id="WP_408624399.1">
    <property type="nucleotide sequence ID" value="NZ_JBEQCT010000007.1"/>
</dbReference>
<dbReference type="InterPro" id="IPR014757">
    <property type="entry name" value="Tscrpt_reg_IclR_C"/>
</dbReference>
<dbReference type="InterPro" id="IPR011991">
    <property type="entry name" value="ArsR-like_HTH"/>
</dbReference>
<dbReference type="PROSITE" id="PS51078">
    <property type="entry name" value="ICLR_ED"/>
    <property type="match status" value="1"/>
</dbReference>
<proteinExistence type="predicted"/>
<dbReference type="SMART" id="SM00346">
    <property type="entry name" value="HTH_ICLR"/>
    <property type="match status" value="1"/>
</dbReference>
<evidence type="ECO:0000313" key="6">
    <source>
        <dbReference type="EMBL" id="MFM2486116.1"/>
    </source>
</evidence>
<accession>A0ABW9G8W6</accession>
<dbReference type="CDD" id="cd00090">
    <property type="entry name" value="HTH_ARSR"/>
    <property type="match status" value="1"/>
</dbReference>
<dbReference type="Pfam" id="PF09339">
    <property type="entry name" value="HTH_IclR"/>
    <property type="match status" value="1"/>
</dbReference>
<sequence length="266" mass="30115">MGTTKQIESVSSVLKVFGILQALGEQQEIGITDIAQRLMMSKSTVYRFLQTMKTAGYVSQEGDSEKYSLTLKLFELGSKALEHVDMIALADRQMRSITKKTGEALHLGAFDDDAIIYIHKIDSRYNLRMYSRIGRRNPLYSTAIGKVLLAYRPEDEVRQILKNIEFIAHTQHTLKNLDAFIEELAKVRQEAVGEDCEEQEEGLRCLAVPVFDRFGVVIAGMSISFPTIRFDIARRDEYIAMLHEAAATLSSQLGYHDYPSYHHVTA</sequence>
<dbReference type="SUPFAM" id="SSF55781">
    <property type="entry name" value="GAF domain-like"/>
    <property type="match status" value="1"/>
</dbReference>
<reference evidence="6 7" key="1">
    <citation type="journal article" date="2013" name="Int. J. Syst. Evol. Microbiol.">
        <title>Celerinatantimonas yamalensis sp. nov., a cold-adapted diazotrophic bacterium from a cold permafrost brine.</title>
        <authorList>
            <person name="Shcherbakova V."/>
            <person name="Chuvilskaya N."/>
            <person name="Rivkina E."/>
            <person name="Demidov N."/>
            <person name="Uchaeva V."/>
            <person name="Suetin S."/>
            <person name="Suzina N."/>
            <person name="Gilichinsky D."/>
        </authorList>
    </citation>
    <scope>NUCLEOTIDE SEQUENCE [LARGE SCALE GENOMIC DNA]</scope>
    <source>
        <strain evidence="6 7">C7</strain>
    </source>
</reference>
<dbReference type="Proteomes" id="UP001629953">
    <property type="component" value="Unassembled WGS sequence"/>
</dbReference>
<feature type="domain" description="IclR-ED" evidence="5">
    <location>
        <begin position="72"/>
        <end position="255"/>
    </location>
</feature>
<dbReference type="PANTHER" id="PTHR30136:SF7">
    <property type="entry name" value="HTH-TYPE TRANSCRIPTIONAL REGULATOR KDGR-RELATED"/>
    <property type="match status" value="1"/>
</dbReference>
<dbReference type="GO" id="GO:0003677">
    <property type="term" value="F:DNA binding"/>
    <property type="evidence" value="ECO:0007669"/>
    <property type="project" value="UniProtKB-KW"/>
</dbReference>
<dbReference type="Gene3D" id="3.30.450.40">
    <property type="match status" value="1"/>
</dbReference>
<comment type="caution">
    <text evidence="6">The sequence shown here is derived from an EMBL/GenBank/DDBJ whole genome shotgun (WGS) entry which is preliminary data.</text>
</comment>
<dbReference type="SUPFAM" id="SSF46785">
    <property type="entry name" value="Winged helix' DNA-binding domain"/>
    <property type="match status" value="1"/>
</dbReference>
<dbReference type="InterPro" id="IPR029016">
    <property type="entry name" value="GAF-like_dom_sf"/>
</dbReference>
<dbReference type="PANTHER" id="PTHR30136">
    <property type="entry name" value="HELIX-TURN-HELIX TRANSCRIPTIONAL REGULATOR, ICLR FAMILY"/>
    <property type="match status" value="1"/>
</dbReference>
<keyword evidence="3" id="KW-0804">Transcription</keyword>
<gene>
    <name evidence="6" type="primary">kdgR</name>
    <name evidence="6" type="ORF">ABUE30_13775</name>
</gene>
<evidence type="ECO:0000256" key="2">
    <source>
        <dbReference type="ARBA" id="ARBA00023125"/>
    </source>
</evidence>
<dbReference type="InterPro" id="IPR005471">
    <property type="entry name" value="Tscrpt_reg_IclR_N"/>
</dbReference>
<dbReference type="Gene3D" id="1.10.10.10">
    <property type="entry name" value="Winged helix-like DNA-binding domain superfamily/Winged helix DNA-binding domain"/>
    <property type="match status" value="1"/>
</dbReference>
<keyword evidence="2 6" id="KW-0238">DNA-binding</keyword>
<keyword evidence="1" id="KW-0805">Transcription regulation</keyword>
<dbReference type="EMBL" id="JBEQCT010000007">
    <property type="protein sequence ID" value="MFM2486116.1"/>
    <property type="molecule type" value="Genomic_DNA"/>
</dbReference>
<dbReference type="PROSITE" id="PS51077">
    <property type="entry name" value="HTH_ICLR"/>
    <property type="match status" value="1"/>
</dbReference>
<dbReference type="InterPro" id="IPR036390">
    <property type="entry name" value="WH_DNA-bd_sf"/>
</dbReference>
<dbReference type="InterPro" id="IPR050707">
    <property type="entry name" value="HTH_MetabolicPath_Reg"/>
</dbReference>
<name>A0ABW9G8W6_9GAMM</name>
<evidence type="ECO:0000256" key="1">
    <source>
        <dbReference type="ARBA" id="ARBA00023015"/>
    </source>
</evidence>
<evidence type="ECO:0000313" key="7">
    <source>
        <dbReference type="Proteomes" id="UP001629953"/>
    </source>
</evidence>
<evidence type="ECO:0000259" key="4">
    <source>
        <dbReference type="PROSITE" id="PS51077"/>
    </source>
</evidence>